<dbReference type="VEuPathDB" id="FungiDB:BLGHR1_10630"/>
<feature type="chain" id="PRO_5016682340" evidence="1">
    <location>
        <begin position="23"/>
        <end position="332"/>
    </location>
</feature>
<evidence type="ECO:0000256" key="1">
    <source>
        <dbReference type="SAM" id="SignalP"/>
    </source>
</evidence>
<evidence type="ECO:0000313" key="3">
    <source>
        <dbReference type="Proteomes" id="UP000275772"/>
    </source>
</evidence>
<evidence type="ECO:0000313" key="2">
    <source>
        <dbReference type="EMBL" id="SZE99910.1"/>
    </source>
</evidence>
<sequence>MRKFQVILCWLVFLIFWVPSQGTTSNEIAEFVEATSDMTRLEIRVATSLRTLRGENYMTYIRKKSKLLLAIEPSNLILIPETFEFRDKKKSLSGTANSQLMIIAKKIEDLKLVCFQRKLRKAFHDWGIVELCDGQSEKRYFDYMKGLFDKKALIAISFGDLKSAPIVEVGKFKCLRTHGACSSPRPREQEVASILKSNEKHADASTASAPLSLPSTATSSVVVTVTITSLSTIIVSPNTSLLESSARVTSPVIDFKTINFKDDINELEPPPSFELEPVAYEIYRSKLEEQRATSSSKSVKPVWWINHVTTLTKSTTITSKHHHTVTVTTTET</sequence>
<dbReference type="AlphaFoldDB" id="A0A383UKP8"/>
<feature type="signal peptide" evidence="1">
    <location>
        <begin position="1"/>
        <end position="22"/>
    </location>
</feature>
<accession>A0A383UKP8</accession>
<dbReference type="EMBL" id="UNSH01000006">
    <property type="protein sequence ID" value="SZE99910.1"/>
    <property type="molecule type" value="Genomic_DNA"/>
</dbReference>
<protein>
    <submittedName>
        <fullName evidence="2">Uncharacterized protein</fullName>
    </submittedName>
</protein>
<proteinExistence type="predicted"/>
<name>A0A383UKP8_BLUHO</name>
<gene>
    <name evidence="2" type="ORF">BLGHR1_10630</name>
</gene>
<keyword evidence="1" id="KW-0732">Signal</keyword>
<reference evidence="2 3" key="1">
    <citation type="submission" date="2017-11" db="EMBL/GenBank/DDBJ databases">
        <authorList>
            <person name="Kracher B."/>
        </authorList>
    </citation>
    <scope>NUCLEOTIDE SEQUENCE [LARGE SCALE GENOMIC DNA]</scope>
    <source>
        <strain evidence="2 3">RACE1</strain>
    </source>
</reference>
<dbReference type="Proteomes" id="UP000275772">
    <property type="component" value="Unassembled WGS sequence"/>
</dbReference>
<organism evidence="2 3">
    <name type="scientific">Blumeria hordei</name>
    <name type="common">Barley powdery mildew</name>
    <name type="synonym">Blumeria graminis f. sp. hordei</name>
    <dbReference type="NCBI Taxonomy" id="2867405"/>
    <lineage>
        <taxon>Eukaryota</taxon>
        <taxon>Fungi</taxon>
        <taxon>Dikarya</taxon>
        <taxon>Ascomycota</taxon>
        <taxon>Pezizomycotina</taxon>
        <taxon>Leotiomycetes</taxon>
        <taxon>Erysiphales</taxon>
        <taxon>Erysiphaceae</taxon>
        <taxon>Blumeria</taxon>
    </lineage>
</organism>